<dbReference type="OrthoDB" id="188352at2759"/>
<evidence type="ECO:0000313" key="2">
    <source>
        <dbReference type="EMBL" id="KND01372.1"/>
    </source>
</evidence>
<feature type="compositionally biased region" description="Low complexity" evidence="1">
    <location>
        <begin position="371"/>
        <end position="382"/>
    </location>
</feature>
<dbReference type="EMBL" id="KQ257454">
    <property type="protein sequence ID" value="KND01372.1"/>
    <property type="molecule type" value="Genomic_DNA"/>
</dbReference>
<dbReference type="GeneID" id="27692217"/>
<dbReference type="STRING" id="645134.A0A0L0HJS2"/>
<dbReference type="AlphaFoldDB" id="A0A0L0HJS2"/>
<protein>
    <submittedName>
        <fullName evidence="2">Uncharacterized protein</fullName>
    </submittedName>
</protein>
<feature type="compositionally biased region" description="Basic and acidic residues" evidence="1">
    <location>
        <begin position="387"/>
        <end position="397"/>
    </location>
</feature>
<dbReference type="VEuPathDB" id="FungiDB:SPPG_09092"/>
<sequence>MPICPGKKCEFTCFLTKDAELTCDGSVLQQPPLFQRYLAREKENREVKKKKNSMDDYLDSTFLADLYDKPISVSLYEVVKIEEPVAPSRTSVLRRGGKKAAGSRVRLSAALDADARKSSMEALAKRQLILANAELPIKERYSLIRRASLLGFGAKADMAVEEGDEEDAAQQEEESKKKKSKPEKQKPAREAPKSKPKVGSHEDGFELKTLPADTSLRYALPVRPRTSSPRRRPTNLAELDDNFDLREPAQPHHYDKPERHLSARSRSARTRRSPESSEHQPLNAMEEEPERAPRRMPSLERQARPPPKPTKPSQKSASDISPAKETEVNKEALIAPQEPSRKKPTATEPKPHPRVVSEPPVEKPARHKAPAPRASSAHARPPVASKDAPKETKKKNEIRHELRARLELDPTDLFWGDLTVATEVEDKVEGLEFCRIALALSAPLLSKEQEEGLNPVSITLLEADGMPDKPVSFEELDRTCLPVFTRFKFFSDAHTHQASTTQPHGRRITFNTRHLILAGLLDEDKLRDDLLNKRFVVEIHDRDIRPPGDVMSIAQDVGASNTAQMNLNGKHSYGYASFSLADLAMGMKHVELITPILPGRHRPASSTSSIPAGLWLESAATLSIRVELKYPILANTASTGGALSEGLFGRVVIVTSAQDESIAELVHETIVAQNLKALNIQAESEKERRMMLDAYTLSDEDKRNVELDILTGYHIFDSQMRILLVEGLLDGGTAHLFEILPKSDAYHLWYNPSITFTSRIWLATPGLLYVKLDPSLSEIMRQTSTYLRKRTSSESFECLEILNQILHLDSSSTPTPIGHYPSTDLINAVAENFGQVVPFEVAAPKAGRKIRRMMERNGSGGLSLSDVDEHDQASRTSLATFGSGSSVRGMAERGEKRVAATNEDFEQWLAFRSLRQPNFLAINVRQFKGVRRPPRERDYQENPVHNYSMQTFSTTAAQLKSLRARMEEDGQTVFSYGGKFLSQLISQVDYDQEIRKEMVESRRKWITKDGFRPAPYGRCTFTT</sequence>
<evidence type="ECO:0000313" key="3">
    <source>
        <dbReference type="Proteomes" id="UP000053201"/>
    </source>
</evidence>
<feature type="region of interest" description="Disordered" evidence="1">
    <location>
        <begin position="161"/>
        <end position="397"/>
    </location>
</feature>
<gene>
    <name evidence="2" type="ORF">SPPG_09092</name>
</gene>
<evidence type="ECO:0000256" key="1">
    <source>
        <dbReference type="SAM" id="MobiDB-lite"/>
    </source>
</evidence>
<feature type="compositionally biased region" description="Acidic residues" evidence="1">
    <location>
        <begin position="161"/>
        <end position="172"/>
    </location>
</feature>
<dbReference type="PANTHER" id="PTHR33667">
    <property type="entry name" value="SI:DKEY-57N24.6"/>
    <property type="match status" value="1"/>
</dbReference>
<reference evidence="2 3" key="1">
    <citation type="submission" date="2009-08" db="EMBL/GenBank/DDBJ databases">
        <title>The Genome Sequence of Spizellomyces punctatus strain DAOM BR117.</title>
        <authorList>
            <consortium name="The Broad Institute Genome Sequencing Platform"/>
            <person name="Russ C."/>
            <person name="Cuomo C."/>
            <person name="Shea T."/>
            <person name="Young S.K."/>
            <person name="Zeng Q."/>
            <person name="Koehrsen M."/>
            <person name="Haas B."/>
            <person name="Borodovsky M."/>
            <person name="Guigo R."/>
            <person name="Alvarado L."/>
            <person name="Berlin A."/>
            <person name="Bochicchio J."/>
            <person name="Borenstein D."/>
            <person name="Chapman S."/>
            <person name="Chen Z."/>
            <person name="Engels R."/>
            <person name="Freedman E."/>
            <person name="Gellesch M."/>
            <person name="Goldberg J."/>
            <person name="Griggs A."/>
            <person name="Gujja S."/>
            <person name="Heiman D."/>
            <person name="Hepburn T."/>
            <person name="Howarth C."/>
            <person name="Jen D."/>
            <person name="Larson L."/>
            <person name="Lewis B."/>
            <person name="Mehta T."/>
            <person name="Park D."/>
            <person name="Pearson M."/>
            <person name="Roberts A."/>
            <person name="Saif S."/>
            <person name="Shenoy N."/>
            <person name="Sisk P."/>
            <person name="Stolte C."/>
            <person name="Sykes S."/>
            <person name="Thomson T."/>
            <person name="Walk T."/>
            <person name="White J."/>
            <person name="Yandava C."/>
            <person name="Burger G."/>
            <person name="Gray M.W."/>
            <person name="Holland P.W.H."/>
            <person name="King N."/>
            <person name="Lang F.B.F."/>
            <person name="Roger A.J."/>
            <person name="Ruiz-Trillo I."/>
            <person name="Lander E."/>
            <person name="Nusbaum C."/>
        </authorList>
    </citation>
    <scope>NUCLEOTIDE SEQUENCE [LARGE SCALE GENOMIC DNA]</scope>
    <source>
        <strain evidence="2 3">DAOM BR117</strain>
    </source>
</reference>
<dbReference type="InParanoid" id="A0A0L0HJS2"/>
<proteinExistence type="predicted"/>
<dbReference type="RefSeq" id="XP_016609411.1">
    <property type="nucleotide sequence ID" value="XM_016757247.1"/>
</dbReference>
<feature type="compositionally biased region" description="Basic residues" evidence="1">
    <location>
        <begin position="262"/>
        <end position="271"/>
    </location>
</feature>
<feature type="compositionally biased region" description="Basic and acidic residues" evidence="1">
    <location>
        <begin position="182"/>
        <end position="206"/>
    </location>
</feature>
<name>A0A0L0HJS2_SPIPD</name>
<dbReference type="Proteomes" id="UP000053201">
    <property type="component" value="Unassembled WGS sequence"/>
</dbReference>
<dbReference type="PANTHER" id="PTHR33667:SF7">
    <property type="entry name" value="RIKEN CDNA 1810020O05 GENE"/>
    <property type="match status" value="1"/>
</dbReference>
<organism evidence="2 3">
    <name type="scientific">Spizellomyces punctatus (strain DAOM BR117)</name>
    <dbReference type="NCBI Taxonomy" id="645134"/>
    <lineage>
        <taxon>Eukaryota</taxon>
        <taxon>Fungi</taxon>
        <taxon>Fungi incertae sedis</taxon>
        <taxon>Chytridiomycota</taxon>
        <taxon>Chytridiomycota incertae sedis</taxon>
        <taxon>Chytridiomycetes</taxon>
        <taxon>Spizellomycetales</taxon>
        <taxon>Spizellomycetaceae</taxon>
        <taxon>Spizellomyces</taxon>
    </lineage>
</organism>
<dbReference type="eggNOG" id="ENOG502QU03">
    <property type="taxonomic scope" value="Eukaryota"/>
</dbReference>
<accession>A0A0L0HJS2</accession>
<feature type="compositionally biased region" description="Basic and acidic residues" evidence="1">
    <location>
        <begin position="243"/>
        <end position="261"/>
    </location>
</feature>
<keyword evidence="3" id="KW-1185">Reference proteome</keyword>
<feature type="compositionally biased region" description="Polar residues" evidence="1">
    <location>
        <begin position="876"/>
        <end position="886"/>
    </location>
</feature>
<feature type="compositionally biased region" description="Basic and acidic residues" evidence="1">
    <location>
        <begin position="290"/>
        <end position="303"/>
    </location>
</feature>
<dbReference type="OMA" id="ASMRWHA"/>
<feature type="region of interest" description="Disordered" evidence="1">
    <location>
        <begin position="876"/>
        <end position="895"/>
    </location>
</feature>